<evidence type="ECO:0000259" key="8">
    <source>
        <dbReference type="PROSITE" id="PS51379"/>
    </source>
</evidence>
<dbReference type="OrthoDB" id="9778740at2"/>
<evidence type="ECO:0000313" key="9">
    <source>
        <dbReference type="EMBL" id="QDU71698.1"/>
    </source>
</evidence>
<organism evidence="9 10">
    <name type="scientific">Mucisphaera calidilacus</name>
    <dbReference type="NCBI Taxonomy" id="2527982"/>
    <lineage>
        <taxon>Bacteria</taxon>
        <taxon>Pseudomonadati</taxon>
        <taxon>Planctomycetota</taxon>
        <taxon>Phycisphaerae</taxon>
        <taxon>Phycisphaerales</taxon>
        <taxon>Phycisphaeraceae</taxon>
        <taxon>Mucisphaera</taxon>
    </lineage>
</organism>
<evidence type="ECO:0000256" key="6">
    <source>
        <dbReference type="ARBA" id="ARBA00023014"/>
    </source>
</evidence>
<dbReference type="InterPro" id="IPR017900">
    <property type="entry name" value="4Fe4S_Fe_S_CS"/>
</dbReference>
<dbReference type="PRINTS" id="PR00368">
    <property type="entry name" value="FADPNR"/>
</dbReference>
<keyword evidence="4" id="KW-0249">Electron transport</keyword>
<evidence type="ECO:0000256" key="1">
    <source>
        <dbReference type="ARBA" id="ARBA00022448"/>
    </source>
</evidence>
<keyword evidence="1" id="KW-0813">Transport</keyword>
<evidence type="ECO:0000256" key="4">
    <source>
        <dbReference type="ARBA" id="ARBA00022982"/>
    </source>
</evidence>
<dbReference type="SUPFAM" id="SSF51905">
    <property type="entry name" value="FAD/NAD(P)-binding domain"/>
    <property type="match status" value="1"/>
</dbReference>
<evidence type="ECO:0000256" key="5">
    <source>
        <dbReference type="ARBA" id="ARBA00023004"/>
    </source>
</evidence>
<feature type="domain" description="4Fe-4S ferredoxin-type" evidence="8">
    <location>
        <begin position="708"/>
        <end position="739"/>
    </location>
</feature>
<keyword evidence="2" id="KW-0004">4Fe-4S</keyword>
<feature type="transmembrane region" description="Helical" evidence="7">
    <location>
        <begin position="663"/>
        <end position="681"/>
    </location>
</feature>
<feature type="domain" description="4Fe-4S ferredoxin-type" evidence="8">
    <location>
        <begin position="740"/>
        <end position="768"/>
    </location>
</feature>
<sequence>MLGLVASYYHWLHGQWPAGTVEKLPVVQPDGTTNVSGLYVVGDLTGIPLLKFSADTGARAVQTIATDNAFQNRSLSDPETVDIAIIGGGVSGFAAAIEARKQGLSYKLFEAAEPYSTIVNFPKAKPIFTYPTDMTPAGDLQFHDKADFKEGLLEDLHEQTLEQGIEPIKARVEHVKRTGKTFELVIPKQEPVKAHRVIVGIGRSGNFRKLGVPGEKLDKVANRLHDPKDYCSQNVLVVGGGDSAMEAAIALGTCGANVTLSYRKPEFSRPKPENIEKLQALDNDPEAPVGIDNPTSERVTTAADHTLRPKGMTGSVTLMMASSVKEITEDTVTITDADGNDQTIDNDAVFPMIGREPPLDFFRRSGVNISGERNTTWWATLVLMLAIFTFFYQWKKPGTWLPIAEFFSERNWFPHFLPEWFNALGSIFNNPANPVGTFVLSSGSPGFWFSLLYCSLIVVFGIRRINRRKTPYITAQTTTLMLIQCIPLFLLPYIVFPWMGHLGLFDAGLGKTIADSLFPEVDYDPNGREYWRAFGLILAWPLFLWNIFTHQPLWGWLIISLLQTFVLIPIGIYYFGKGVYCGWICSCGAMAETLGDKHRHKMPHGPFWNRLNMIGQVFLGLALLILVLRLASWWLPGFGWAEGVYTGLLNTSEYGGYLPGLNYAWFVDLLWAGILGFGLYFHFSGRVWCRFACPLAALMHIYARFSRFAIIPEKKKCISCNVCTSVCHQGIDVMNFANKGRPMQDVECVRCSACVQSCPTGVLSFGQVDQDGRTIAQDPQWLSASPVRSAEVKLTIGAS</sequence>
<feature type="transmembrane region" description="Helical" evidence="7">
    <location>
        <begin position="477"/>
        <end position="496"/>
    </location>
</feature>
<feature type="transmembrane region" description="Helical" evidence="7">
    <location>
        <begin position="617"/>
        <end position="635"/>
    </location>
</feature>
<dbReference type="AlphaFoldDB" id="A0A518BXL2"/>
<name>A0A518BXL2_9BACT</name>
<keyword evidence="7" id="KW-0812">Transmembrane</keyword>
<dbReference type="Gene3D" id="3.30.70.20">
    <property type="match status" value="1"/>
</dbReference>
<dbReference type="InterPro" id="IPR017896">
    <property type="entry name" value="4Fe4S_Fe-S-bd"/>
</dbReference>
<dbReference type="PRINTS" id="PR00411">
    <property type="entry name" value="PNDRDTASEI"/>
</dbReference>
<dbReference type="Pfam" id="PF12801">
    <property type="entry name" value="Fer4_5"/>
    <property type="match status" value="2"/>
</dbReference>
<gene>
    <name evidence="9" type="primary">yccM</name>
    <name evidence="9" type="ORF">Pan265_15500</name>
</gene>
<dbReference type="Proteomes" id="UP000320386">
    <property type="component" value="Chromosome"/>
</dbReference>
<keyword evidence="5" id="KW-0408">Iron</keyword>
<dbReference type="InterPro" id="IPR036188">
    <property type="entry name" value="FAD/NAD-bd_sf"/>
</dbReference>
<dbReference type="PANTHER" id="PTHR30176">
    <property type="entry name" value="FERREDOXIN-TYPE PROTEIN NAPH"/>
    <property type="match status" value="1"/>
</dbReference>
<dbReference type="InterPro" id="IPR051684">
    <property type="entry name" value="Electron_Trans/Redox"/>
</dbReference>
<dbReference type="RefSeq" id="WP_145445886.1">
    <property type="nucleotide sequence ID" value="NZ_CP036280.1"/>
</dbReference>
<evidence type="ECO:0000313" key="10">
    <source>
        <dbReference type="Proteomes" id="UP000320386"/>
    </source>
</evidence>
<evidence type="ECO:0000256" key="7">
    <source>
        <dbReference type="SAM" id="Phobius"/>
    </source>
</evidence>
<dbReference type="EMBL" id="CP036280">
    <property type="protein sequence ID" value="QDU71698.1"/>
    <property type="molecule type" value="Genomic_DNA"/>
</dbReference>
<dbReference type="Pfam" id="PF13237">
    <property type="entry name" value="Fer4_10"/>
    <property type="match status" value="1"/>
</dbReference>
<dbReference type="KEGG" id="mcad:Pan265_15500"/>
<feature type="transmembrane region" description="Helical" evidence="7">
    <location>
        <begin position="447"/>
        <end position="465"/>
    </location>
</feature>
<dbReference type="GO" id="GO:0051539">
    <property type="term" value="F:4 iron, 4 sulfur cluster binding"/>
    <property type="evidence" value="ECO:0007669"/>
    <property type="project" value="UniProtKB-KW"/>
</dbReference>
<keyword evidence="3" id="KW-0479">Metal-binding</keyword>
<accession>A0A518BXL2</accession>
<keyword evidence="10" id="KW-1185">Reference proteome</keyword>
<protein>
    <submittedName>
        <fullName evidence="9">Electron transport protein YccM</fullName>
    </submittedName>
</protein>
<dbReference type="GO" id="GO:0046872">
    <property type="term" value="F:metal ion binding"/>
    <property type="evidence" value="ECO:0007669"/>
    <property type="project" value="UniProtKB-KW"/>
</dbReference>
<dbReference type="Gene3D" id="3.50.50.60">
    <property type="entry name" value="FAD/NAD(P)-binding domain"/>
    <property type="match status" value="2"/>
</dbReference>
<dbReference type="SUPFAM" id="SSF54862">
    <property type="entry name" value="4Fe-4S ferredoxins"/>
    <property type="match status" value="1"/>
</dbReference>
<keyword evidence="7" id="KW-0472">Membrane</keyword>
<keyword evidence="6" id="KW-0411">Iron-sulfur</keyword>
<dbReference type="PROSITE" id="PS00198">
    <property type="entry name" value="4FE4S_FER_1"/>
    <property type="match status" value="1"/>
</dbReference>
<dbReference type="GO" id="GO:0005886">
    <property type="term" value="C:plasma membrane"/>
    <property type="evidence" value="ECO:0007669"/>
    <property type="project" value="TreeGrafter"/>
</dbReference>
<dbReference type="Pfam" id="PF13738">
    <property type="entry name" value="Pyr_redox_3"/>
    <property type="match status" value="1"/>
</dbReference>
<keyword evidence="7" id="KW-1133">Transmembrane helix</keyword>
<feature type="transmembrane region" description="Helical" evidence="7">
    <location>
        <begin position="553"/>
        <end position="574"/>
    </location>
</feature>
<reference evidence="9 10" key="1">
    <citation type="submission" date="2019-02" db="EMBL/GenBank/DDBJ databases">
        <title>Deep-cultivation of Planctomycetes and their phenomic and genomic characterization uncovers novel biology.</title>
        <authorList>
            <person name="Wiegand S."/>
            <person name="Jogler M."/>
            <person name="Boedeker C."/>
            <person name="Pinto D."/>
            <person name="Vollmers J."/>
            <person name="Rivas-Marin E."/>
            <person name="Kohn T."/>
            <person name="Peeters S.H."/>
            <person name="Heuer A."/>
            <person name="Rast P."/>
            <person name="Oberbeckmann S."/>
            <person name="Bunk B."/>
            <person name="Jeske O."/>
            <person name="Meyerdierks A."/>
            <person name="Storesund J.E."/>
            <person name="Kallscheuer N."/>
            <person name="Luecker S."/>
            <person name="Lage O.M."/>
            <person name="Pohl T."/>
            <person name="Merkel B.J."/>
            <person name="Hornburger P."/>
            <person name="Mueller R.-W."/>
            <person name="Bruemmer F."/>
            <person name="Labrenz M."/>
            <person name="Spormann A.M."/>
            <person name="Op den Camp H."/>
            <person name="Overmann J."/>
            <person name="Amann R."/>
            <person name="Jetten M.S.M."/>
            <person name="Mascher T."/>
            <person name="Medema M.H."/>
            <person name="Devos D.P."/>
            <person name="Kaster A.-K."/>
            <person name="Ovreas L."/>
            <person name="Rohde M."/>
            <person name="Galperin M.Y."/>
            <person name="Jogler C."/>
        </authorList>
    </citation>
    <scope>NUCLEOTIDE SEQUENCE [LARGE SCALE GENOMIC DNA]</scope>
    <source>
        <strain evidence="9 10">Pan265</strain>
    </source>
</reference>
<proteinExistence type="predicted"/>
<dbReference type="PROSITE" id="PS51379">
    <property type="entry name" value="4FE4S_FER_2"/>
    <property type="match status" value="2"/>
</dbReference>
<feature type="transmembrane region" description="Helical" evidence="7">
    <location>
        <begin position="375"/>
        <end position="394"/>
    </location>
</feature>
<evidence type="ECO:0000256" key="3">
    <source>
        <dbReference type="ARBA" id="ARBA00022723"/>
    </source>
</evidence>
<evidence type="ECO:0000256" key="2">
    <source>
        <dbReference type="ARBA" id="ARBA00022485"/>
    </source>
</evidence>
<dbReference type="PANTHER" id="PTHR30176:SF3">
    <property type="entry name" value="FERREDOXIN-TYPE PROTEIN NAPH"/>
    <property type="match status" value="1"/>
</dbReference>